<dbReference type="GO" id="GO:0032259">
    <property type="term" value="P:methylation"/>
    <property type="evidence" value="ECO:0007669"/>
    <property type="project" value="UniProtKB-KW"/>
</dbReference>
<keyword evidence="3" id="KW-1185">Reference proteome</keyword>
<feature type="domain" description="Methyltransferase type 11" evidence="1">
    <location>
        <begin position="42"/>
        <end position="129"/>
    </location>
</feature>
<accession>A0A418WGQ4</accession>
<dbReference type="Pfam" id="PF08241">
    <property type="entry name" value="Methyltransf_11"/>
    <property type="match status" value="1"/>
</dbReference>
<comment type="caution">
    <text evidence="2">The sequence shown here is derived from an EMBL/GenBank/DDBJ whole genome shotgun (WGS) entry which is preliminary data.</text>
</comment>
<evidence type="ECO:0000259" key="1">
    <source>
        <dbReference type="Pfam" id="PF08241"/>
    </source>
</evidence>
<sequence>MRLDVLEFRHFYDSALGAVTRRLIRRRLREMWPNLRGMTVLGLGYATPYLRPFRDEGTRVIALMPGQQGVTRWPRRGPAAVALSEDTELPLADGSIDRIILVHELEMTTELRPLLREIWRVLAPDGRILAVVPNRRGIWARREATPFGAGRPFSATQIDLTLRGAMFETLRVVPALYLPPTRYRFLIKMAPFWERLGHRLWPGFSGLLVVEAAKSLYALTPPGERVTGRVKVLVPAVGAPRNGVHAATAD</sequence>
<keyword evidence="2" id="KW-0489">Methyltransferase</keyword>
<gene>
    <name evidence="2" type="ORF">D3874_21070</name>
</gene>
<dbReference type="OrthoDB" id="9800231at2"/>
<dbReference type="Gene3D" id="3.40.50.150">
    <property type="entry name" value="Vaccinia Virus protein VP39"/>
    <property type="match status" value="1"/>
</dbReference>
<dbReference type="InterPro" id="IPR029063">
    <property type="entry name" value="SAM-dependent_MTases_sf"/>
</dbReference>
<proteinExistence type="predicted"/>
<reference evidence="2 3" key="1">
    <citation type="submission" date="2018-09" db="EMBL/GenBank/DDBJ databases">
        <authorList>
            <person name="Zhu H."/>
        </authorList>
    </citation>
    <scope>NUCLEOTIDE SEQUENCE [LARGE SCALE GENOMIC DNA]</scope>
    <source>
        <strain evidence="2 3">K1W22B-8</strain>
    </source>
</reference>
<name>A0A418WGQ4_9PROT</name>
<dbReference type="AlphaFoldDB" id="A0A418WGQ4"/>
<dbReference type="SUPFAM" id="SSF53335">
    <property type="entry name" value="S-adenosyl-L-methionine-dependent methyltransferases"/>
    <property type="match status" value="1"/>
</dbReference>
<protein>
    <submittedName>
        <fullName evidence="2">Class I SAM-dependent methyltransferase</fullName>
    </submittedName>
</protein>
<evidence type="ECO:0000313" key="2">
    <source>
        <dbReference type="EMBL" id="RJF89158.1"/>
    </source>
</evidence>
<keyword evidence="2" id="KW-0808">Transferase</keyword>
<dbReference type="Proteomes" id="UP000284605">
    <property type="component" value="Unassembled WGS sequence"/>
</dbReference>
<organism evidence="2 3">
    <name type="scientific">Oleomonas cavernae</name>
    <dbReference type="NCBI Taxonomy" id="2320859"/>
    <lineage>
        <taxon>Bacteria</taxon>
        <taxon>Pseudomonadati</taxon>
        <taxon>Pseudomonadota</taxon>
        <taxon>Alphaproteobacteria</taxon>
        <taxon>Acetobacterales</taxon>
        <taxon>Acetobacteraceae</taxon>
        <taxon>Oleomonas</taxon>
    </lineage>
</organism>
<dbReference type="GO" id="GO:0008757">
    <property type="term" value="F:S-adenosylmethionine-dependent methyltransferase activity"/>
    <property type="evidence" value="ECO:0007669"/>
    <property type="project" value="InterPro"/>
</dbReference>
<dbReference type="EMBL" id="QYUK01000011">
    <property type="protein sequence ID" value="RJF89158.1"/>
    <property type="molecule type" value="Genomic_DNA"/>
</dbReference>
<dbReference type="InterPro" id="IPR013216">
    <property type="entry name" value="Methyltransf_11"/>
</dbReference>
<evidence type="ECO:0000313" key="3">
    <source>
        <dbReference type="Proteomes" id="UP000284605"/>
    </source>
</evidence>